<dbReference type="Pfam" id="PF08281">
    <property type="entry name" value="Sigma70_r4_2"/>
    <property type="match status" value="1"/>
</dbReference>
<dbReference type="InterPro" id="IPR013324">
    <property type="entry name" value="RNA_pol_sigma_r3/r4-like"/>
</dbReference>
<accession>A0A2M7XP92</accession>
<dbReference type="Gene3D" id="1.10.10.10">
    <property type="entry name" value="Winged helix-like DNA-binding domain superfamily/Winged helix DNA-binding domain"/>
    <property type="match status" value="1"/>
</dbReference>
<reference evidence="3" key="1">
    <citation type="submission" date="2017-09" db="EMBL/GenBank/DDBJ databases">
        <title>Depth-based differentiation of microbial function through sediment-hosted aquifers and enrichment of novel symbionts in the deep terrestrial subsurface.</title>
        <authorList>
            <person name="Probst A.J."/>
            <person name="Ladd B."/>
            <person name="Jarett J.K."/>
            <person name="Geller-Mcgrath D.E."/>
            <person name="Sieber C.M.K."/>
            <person name="Emerson J.B."/>
            <person name="Anantharaman K."/>
            <person name="Thomas B.C."/>
            <person name="Malmstrom R."/>
            <person name="Stieglmeier M."/>
            <person name="Klingl A."/>
            <person name="Woyke T."/>
            <person name="Ryan C.M."/>
            <person name="Banfield J.F."/>
        </authorList>
    </citation>
    <scope>NUCLEOTIDE SEQUENCE [LARGE SCALE GENOMIC DNA]</scope>
</reference>
<protein>
    <recommendedName>
        <fullName evidence="1">RNA polymerase sigma factor 70 region 4 type 2 domain-containing protein</fullName>
    </recommendedName>
</protein>
<dbReference type="InterPro" id="IPR036388">
    <property type="entry name" value="WH-like_DNA-bd_sf"/>
</dbReference>
<sequence>MTNENKSIIEELEIKDEDKKEIHNAINKLELKYKEVIILYFFEEKSYEEISDILHTTVSNVGVMLNRAKTKLKQFLI</sequence>
<comment type="caution">
    <text evidence="2">The sequence shown here is derived from an EMBL/GenBank/DDBJ whole genome shotgun (WGS) entry which is preliminary data.</text>
</comment>
<organism evidence="2 3">
    <name type="scientific">Candidatus Shapirobacteria bacterium CG_4_9_14_3_um_filter_36_12</name>
    <dbReference type="NCBI Taxonomy" id="1974877"/>
    <lineage>
        <taxon>Bacteria</taxon>
        <taxon>Candidatus Shapironibacteriota</taxon>
    </lineage>
</organism>
<dbReference type="InterPro" id="IPR013249">
    <property type="entry name" value="RNA_pol_sigma70_r4_t2"/>
</dbReference>
<feature type="domain" description="RNA polymerase sigma factor 70 region 4 type 2" evidence="1">
    <location>
        <begin position="20"/>
        <end position="72"/>
    </location>
</feature>
<dbReference type="NCBIfam" id="TIGR02937">
    <property type="entry name" value="sigma70-ECF"/>
    <property type="match status" value="1"/>
</dbReference>
<dbReference type="AlphaFoldDB" id="A0A2M7XP92"/>
<evidence type="ECO:0000259" key="1">
    <source>
        <dbReference type="Pfam" id="PF08281"/>
    </source>
</evidence>
<name>A0A2M7XP92_9BACT</name>
<dbReference type="SUPFAM" id="SSF88659">
    <property type="entry name" value="Sigma3 and sigma4 domains of RNA polymerase sigma factors"/>
    <property type="match status" value="1"/>
</dbReference>
<evidence type="ECO:0000313" key="2">
    <source>
        <dbReference type="EMBL" id="PJA51359.1"/>
    </source>
</evidence>
<dbReference type="Proteomes" id="UP000230518">
    <property type="component" value="Unassembled WGS sequence"/>
</dbReference>
<evidence type="ECO:0000313" key="3">
    <source>
        <dbReference type="Proteomes" id="UP000230518"/>
    </source>
</evidence>
<dbReference type="EMBL" id="PFWO01000007">
    <property type="protein sequence ID" value="PJA51359.1"/>
    <property type="molecule type" value="Genomic_DNA"/>
</dbReference>
<dbReference type="GO" id="GO:0003677">
    <property type="term" value="F:DNA binding"/>
    <property type="evidence" value="ECO:0007669"/>
    <property type="project" value="InterPro"/>
</dbReference>
<gene>
    <name evidence="2" type="ORF">CO168_00210</name>
</gene>
<dbReference type="GO" id="GO:0016987">
    <property type="term" value="F:sigma factor activity"/>
    <property type="evidence" value="ECO:0007669"/>
    <property type="project" value="InterPro"/>
</dbReference>
<dbReference type="GO" id="GO:0006352">
    <property type="term" value="P:DNA-templated transcription initiation"/>
    <property type="evidence" value="ECO:0007669"/>
    <property type="project" value="InterPro"/>
</dbReference>
<dbReference type="CDD" id="cd06171">
    <property type="entry name" value="Sigma70_r4"/>
    <property type="match status" value="1"/>
</dbReference>
<dbReference type="InterPro" id="IPR014284">
    <property type="entry name" value="RNA_pol_sigma-70_dom"/>
</dbReference>
<proteinExistence type="predicted"/>